<keyword evidence="12" id="KW-0472">Membrane</keyword>
<keyword evidence="7 10" id="KW-0067">ATP-binding</keyword>
<comment type="catalytic activity">
    <reaction evidence="8">
        <text>L-threonyl-[protein] + ATP = O-phospho-L-threonyl-[protein] + ADP + H(+)</text>
        <dbReference type="Rhea" id="RHEA:46608"/>
        <dbReference type="Rhea" id="RHEA-COMP:11060"/>
        <dbReference type="Rhea" id="RHEA-COMP:11605"/>
        <dbReference type="ChEBI" id="CHEBI:15378"/>
        <dbReference type="ChEBI" id="CHEBI:30013"/>
        <dbReference type="ChEBI" id="CHEBI:30616"/>
        <dbReference type="ChEBI" id="CHEBI:61977"/>
        <dbReference type="ChEBI" id="CHEBI:456216"/>
        <dbReference type="EC" id="2.7.11.1"/>
    </reaction>
</comment>
<dbReference type="OrthoDB" id="9762169at2"/>
<evidence type="ECO:0000256" key="4">
    <source>
        <dbReference type="ARBA" id="ARBA00022737"/>
    </source>
</evidence>
<dbReference type="AlphaFoldDB" id="A0A1T5I8A4"/>
<dbReference type="Proteomes" id="UP000190857">
    <property type="component" value="Unassembled WGS sequence"/>
</dbReference>
<dbReference type="CDD" id="cd06577">
    <property type="entry name" value="PASTA_pknB"/>
    <property type="match status" value="2"/>
</dbReference>
<evidence type="ECO:0000256" key="1">
    <source>
        <dbReference type="ARBA" id="ARBA00012513"/>
    </source>
</evidence>
<name>A0A1T5I8A4_9MICO</name>
<keyword evidence="6 15" id="KW-0418">Kinase</keyword>
<dbReference type="EMBL" id="FUZP01000001">
    <property type="protein sequence ID" value="SKC35377.1"/>
    <property type="molecule type" value="Genomic_DNA"/>
</dbReference>
<comment type="catalytic activity">
    <reaction evidence="9">
        <text>L-seryl-[protein] + ATP = O-phospho-L-seryl-[protein] + ADP + H(+)</text>
        <dbReference type="Rhea" id="RHEA:17989"/>
        <dbReference type="Rhea" id="RHEA-COMP:9863"/>
        <dbReference type="Rhea" id="RHEA-COMP:11604"/>
        <dbReference type="ChEBI" id="CHEBI:15378"/>
        <dbReference type="ChEBI" id="CHEBI:29999"/>
        <dbReference type="ChEBI" id="CHEBI:30616"/>
        <dbReference type="ChEBI" id="CHEBI:83421"/>
        <dbReference type="ChEBI" id="CHEBI:456216"/>
        <dbReference type="EC" id="2.7.11.1"/>
    </reaction>
</comment>
<evidence type="ECO:0000313" key="15">
    <source>
        <dbReference type="EMBL" id="SKC35377.1"/>
    </source>
</evidence>
<dbReference type="InterPro" id="IPR017441">
    <property type="entry name" value="Protein_kinase_ATP_BS"/>
</dbReference>
<evidence type="ECO:0000259" key="13">
    <source>
        <dbReference type="PROSITE" id="PS50011"/>
    </source>
</evidence>
<keyword evidence="2 15" id="KW-0723">Serine/threonine-protein kinase</keyword>
<organism evidence="15 16">
    <name type="scientific">Okibacterium fritillariae</name>
    <dbReference type="NCBI Taxonomy" id="123320"/>
    <lineage>
        <taxon>Bacteria</taxon>
        <taxon>Bacillati</taxon>
        <taxon>Actinomycetota</taxon>
        <taxon>Actinomycetes</taxon>
        <taxon>Micrococcales</taxon>
        <taxon>Microbacteriaceae</taxon>
        <taxon>Okibacterium</taxon>
    </lineage>
</organism>
<feature type="domain" description="PASTA" evidence="14">
    <location>
        <begin position="363"/>
        <end position="429"/>
    </location>
</feature>
<dbReference type="CDD" id="cd14014">
    <property type="entry name" value="STKc_PknB_like"/>
    <property type="match status" value="1"/>
</dbReference>
<dbReference type="STRING" id="123320.SAMN06309945_0061"/>
<feature type="compositionally biased region" description="Polar residues" evidence="11">
    <location>
        <begin position="536"/>
        <end position="547"/>
    </location>
</feature>
<evidence type="ECO:0000256" key="2">
    <source>
        <dbReference type="ARBA" id="ARBA00022527"/>
    </source>
</evidence>
<dbReference type="SUPFAM" id="SSF56112">
    <property type="entry name" value="Protein kinase-like (PK-like)"/>
    <property type="match status" value="1"/>
</dbReference>
<evidence type="ECO:0000313" key="16">
    <source>
        <dbReference type="Proteomes" id="UP000190857"/>
    </source>
</evidence>
<dbReference type="FunFam" id="1.10.510.10:FF:000021">
    <property type="entry name" value="Serine/threonine protein kinase"/>
    <property type="match status" value="1"/>
</dbReference>
<dbReference type="InterPro" id="IPR008271">
    <property type="entry name" value="Ser/Thr_kinase_AS"/>
</dbReference>
<feature type="domain" description="PASTA" evidence="14">
    <location>
        <begin position="430"/>
        <end position="497"/>
    </location>
</feature>
<keyword evidence="3" id="KW-0808">Transferase</keyword>
<proteinExistence type="predicted"/>
<feature type="transmembrane region" description="Helical" evidence="12">
    <location>
        <begin position="333"/>
        <end position="354"/>
    </location>
</feature>
<dbReference type="NCBIfam" id="NF033483">
    <property type="entry name" value="PknB_PASTA_kin"/>
    <property type="match status" value="1"/>
</dbReference>
<evidence type="ECO:0000256" key="10">
    <source>
        <dbReference type="PROSITE-ProRule" id="PRU10141"/>
    </source>
</evidence>
<dbReference type="PANTHER" id="PTHR43289">
    <property type="entry name" value="MITOGEN-ACTIVATED PROTEIN KINASE KINASE KINASE 20-RELATED"/>
    <property type="match status" value="1"/>
</dbReference>
<evidence type="ECO:0000256" key="11">
    <source>
        <dbReference type="SAM" id="MobiDB-lite"/>
    </source>
</evidence>
<dbReference type="Pfam" id="PF03793">
    <property type="entry name" value="PASTA"/>
    <property type="match status" value="2"/>
</dbReference>
<feature type="domain" description="Protein kinase" evidence="13">
    <location>
        <begin position="12"/>
        <end position="279"/>
    </location>
</feature>
<feature type="region of interest" description="Disordered" evidence="11">
    <location>
        <begin position="528"/>
        <end position="579"/>
    </location>
</feature>
<dbReference type="FunFam" id="3.30.200.20:FF:000035">
    <property type="entry name" value="Serine/threonine protein kinase Stk1"/>
    <property type="match status" value="1"/>
</dbReference>
<evidence type="ECO:0000256" key="5">
    <source>
        <dbReference type="ARBA" id="ARBA00022741"/>
    </source>
</evidence>
<evidence type="ECO:0000256" key="9">
    <source>
        <dbReference type="ARBA" id="ARBA00048679"/>
    </source>
</evidence>
<protein>
    <recommendedName>
        <fullName evidence="1">non-specific serine/threonine protein kinase</fullName>
        <ecNumber evidence="1">2.7.11.1</ecNumber>
    </recommendedName>
</protein>
<dbReference type="GO" id="GO:0004674">
    <property type="term" value="F:protein serine/threonine kinase activity"/>
    <property type="evidence" value="ECO:0007669"/>
    <property type="project" value="UniProtKB-KW"/>
</dbReference>
<dbReference type="Gene3D" id="3.30.200.20">
    <property type="entry name" value="Phosphorylase Kinase, domain 1"/>
    <property type="match status" value="1"/>
</dbReference>
<feature type="compositionally biased region" description="Low complexity" evidence="11">
    <location>
        <begin position="564"/>
        <end position="579"/>
    </location>
</feature>
<dbReference type="InterPro" id="IPR011009">
    <property type="entry name" value="Kinase-like_dom_sf"/>
</dbReference>
<feature type="binding site" evidence="10">
    <location>
        <position position="41"/>
    </location>
    <ligand>
        <name>ATP</name>
        <dbReference type="ChEBI" id="CHEBI:30616"/>
    </ligand>
</feature>
<dbReference type="EC" id="2.7.11.1" evidence="1"/>
<dbReference type="Gene3D" id="3.30.10.20">
    <property type="match status" value="2"/>
</dbReference>
<evidence type="ECO:0000256" key="7">
    <source>
        <dbReference type="ARBA" id="ARBA00022840"/>
    </source>
</evidence>
<reference evidence="15 16" key="1">
    <citation type="submission" date="2017-02" db="EMBL/GenBank/DDBJ databases">
        <authorList>
            <person name="Peterson S.W."/>
        </authorList>
    </citation>
    <scope>NUCLEOTIDE SEQUENCE [LARGE SCALE GENOMIC DNA]</scope>
    <source>
        <strain evidence="15 16">VKM Ac-2059</strain>
    </source>
</reference>
<accession>A0A1T5I8A4</accession>
<evidence type="ECO:0000256" key="3">
    <source>
        <dbReference type="ARBA" id="ARBA00022679"/>
    </source>
</evidence>
<dbReference type="InterPro" id="IPR005543">
    <property type="entry name" value="PASTA_dom"/>
</dbReference>
<keyword evidence="16" id="KW-1185">Reference proteome</keyword>
<dbReference type="GO" id="GO:0045717">
    <property type="term" value="P:negative regulation of fatty acid biosynthetic process"/>
    <property type="evidence" value="ECO:0007669"/>
    <property type="project" value="UniProtKB-ARBA"/>
</dbReference>
<dbReference type="Gene3D" id="1.10.510.10">
    <property type="entry name" value="Transferase(Phosphotransferase) domain 1"/>
    <property type="match status" value="1"/>
</dbReference>
<dbReference type="PROSITE" id="PS00107">
    <property type="entry name" value="PROTEIN_KINASE_ATP"/>
    <property type="match status" value="1"/>
</dbReference>
<dbReference type="GO" id="GO:0005524">
    <property type="term" value="F:ATP binding"/>
    <property type="evidence" value="ECO:0007669"/>
    <property type="project" value="UniProtKB-UniRule"/>
</dbReference>
<keyword evidence="4" id="KW-0677">Repeat</keyword>
<dbReference type="PROSITE" id="PS50011">
    <property type="entry name" value="PROTEIN_KINASE_DOM"/>
    <property type="match status" value="1"/>
</dbReference>
<dbReference type="InterPro" id="IPR000719">
    <property type="entry name" value="Prot_kinase_dom"/>
</dbReference>
<dbReference type="Pfam" id="PF00069">
    <property type="entry name" value="Pkinase"/>
    <property type="match status" value="1"/>
</dbReference>
<dbReference type="SMART" id="SM00220">
    <property type="entry name" value="S_TKc"/>
    <property type="match status" value="1"/>
</dbReference>
<dbReference type="PROSITE" id="PS51178">
    <property type="entry name" value="PASTA"/>
    <property type="match status" value="2"/>
</dbReference>
<evidence type="ECO:0000256" key="6">
    <source>
        <dbReference type="ARBA" id="ARBA00022777"/>
    </source>
</evidence>
<gene>
    <name evidence="15" type="ORF">SAMN06309945_0061</name>
</gene>
<keyword evidence="12" id="KW-0812">Transmembrane</keyword>
<keyword evidence="5 10" id="KW-0547">Nucleotide-binding</keyword>
<keyword evidence="12" id="KW-1133">Transmembrane helix</keyword>
<dbReference type="PROSITE" id="PS00108">
    <property type="entry name" value="PROTEIN_KINASE_ST"/>
    <property type="match status" value="1"/>
</dbReference>
<dbReference type="PANTHER" id="PTHR43289:SF6">
    <property type="entry name" value="SERINE_THREONINE-PROTEIN KINASE NEKL-3"/>
    <property type="match status" value="1"/>
</dbReference>
<evidence type="ECO:0000259" key="14">
    <source>
        <dbReference type="PROSITE" id="PS51178"/>
    </source>
</evidence>
<dbReference type="RefSeq" id="WP_079726323.1">
    <property type="nucleotide sequence ID" value="NZ_FUZP01000001.1"/>
</dbReference>
<sequence>MADDQRVLAGRYLVGDLIGHGGMAEVFRGTDTRLGRTVAIKILRSELATDPAFRTRFRQEAQAASRMAHPTIVRVYDAGEETTTAADGRTVREPFIVMEYVEGRTLKAMIAEGPIEQTEAVRISEGILTALEYSHRAGVVHRDIKPGNIMITPDGRVKVMDFGIARAVSDSSTTVAQTTAILGTAAYFSPEQAKGETVDARTDLYSTGVVLFEMLTGRAPFRGDTAVAVAYQHVSETPVKPSSVNPQVSPALDVVVLRALHKGRNDRYQTAAEFRDDLVLAGSGKVPLYRRQEDASTALFGTAVPTSTSTEQALRQLTTDTTVTRTQRRPPVVWIWAGIAAVAVMLLAVMFWVVTLPTGSTLPTDTRTMPNVVNVAEQDALDTLNGLDLVPVVQREASDTVDPGIVIRTDPAAGLKVPREQSVRVTVSSGPEQAVVPEVTGQGTDAAVQALQAAGLVAGSQNKENSPTVPADTVMRSDPAAGTPVEKGSTVNLIVSSGLVTISDVRGQILSVATEMMSDPAIGLTVAPKPDPSCPAQANSPVTNQSLAPGDVPQGSTIELSYCSGGAPSTPSAPAPDEG</sequence>
<evidence type="ECO:0000256" key="12">
    <source>
        <dbReference type="SAM" id="Phobius"/>
    </source>
</evidence>
<evidence type="ECO:0000256" key="8">
    <source>
        <dbReference type="ARBA" id="ARBA00047899"/>
    </source>
</evidence>
<dbReference type="SMART" id="SM00740">
    <property type="entry name" value="PASTA"/>
    <property type="match status" value="2"/>
</dbReference>